<evidence type="ECO:0000259" key="3">
    <source>
        <dbReference type="Pfam" id="PF07811"/>
    </source>
</evidence>
<comment type="caution">
    <text evidence="4">The sequence shown here is derived from an EMBL/GenBank/DDBJ whole genome shotgun (WGS) entry which is preliminary data.</text>
</comment>
<sequence>MRSRSDWRLGALAGRAQGDGGHGDHGHGDRGRGDHGRGGRERGSVTAEFAAVVPAVVLLLACCLACLQIAGQQLRLQDAAADVARSVARGGGTSAAAVVPGVAVAVGASGDLVCATLSARSRSPAGTLLGLTLSASSCALAGGE</sequence>
<protein>
    <recommendedName>
        <fullName evidence="3">TadE-like domain-containing protein</fullName>
    </recommendedName>
</protein>
<keyword evidence="5" id="KW-1185">Reference proteome</keyword>
<feature type="transmembrane region" description="Helical" evidence="2">
    <location>
        <begin position="49"/>
        <end position="67"/>
    </location>
</feature>
<feature type="compositionally biased region" description="Basic and acidic residues" evidence="1">
    <location>
        <begin position="21"/>
        <end position="41"/>
    </location>
</feature>
<dbReference type="Pfam" id="PF07811">
    <property type="entry name" value="TadE"/>
    <property type="match status" value="1"/>
</dbReference>
<proteinExistence type="predicted"/>
<reference evidence="4 5" key="1">
    <citation type="submission" date="2020-08" db="EMBL/GenBank/DDBJ databases">
        <title>Sequencing the genomes of 1000 actinobacteria strains.</title>
        <authorList>
            <person name="Klenk H.-P."/>
        </authorList>
    </citation>
    <scope>NUCLEOTIDE SEQUENCE [LARGE SCALE GENOMIC DNA]</scope>
    <source>
        <strain evidence="4 5">DSM 105784</strain>
    </source>
</reference>
<feature type="region of interest" description="Disordered" evidence="1">
    <location>
        <begin position="13"/>
        <end position="41"/>
    </location>
</feature>
<accession>A0A841AR67</accession>
<dbReference type="EMBL" id="JACHMJ010000001">
    <property type="protein sequence ID" value="MBB5844422.1"/>
    <property type="molecule type" value="Genomic_DNA"/>
</dbReference>
<keyword evidence="2" id="KW-0472">Membrane</keyword>
<gene>
    <name evidence="4" type="ORF">HD599_002745</name>
</gene>
<feature type="domain" description="TadE-like" evidence="3">
    <location>
        <begin position="43"/>
        <end position="85"/>
    </location>
</feature>
<dbReference type="Proteomes" id="UP000536685">
    <property type="component" value="Unassembled WGS sequence"/>
</dbReference>
<keyword evidence="2" id="KW-1133">Transmembrane helix</keyword>
<keyword evidence="2" id="KW-0812">Transmembrane</keyword>
<evidence type="ECO:0000313" key="4">
    <source>
        <dbReference type="EMBL" id="MBB5844422.1"/>
    </source>
</evidence>
<evidence type="ECO:0000313" key="5">
    <source>
        <dbReference type="Proteomes" id="UP000536685"/>
    </source>
</evidence>
<dbReference type="RefSeq" id="WP_184240702.1">
    <property type="nucleotide sequence ID" value="NZ_JACHMJ010000001.1"/>
</dbReference>
<evidence type="ECO:0000256" key="2">
    <source>
        <dbReference type="SAM" id="Phobius"/>
    </source>
</evidence>
<dbReference type="InterPro" id="IPR012495">
    <property type="entry name" value="TadE-like_dom"/>
</dbReference>
<dbReference type="AlphaFoldDB" id="A0A841AR67"/>
<organism evidence="4 5">
    <name type="scientific">Conyzicola lurida</name>
    <dbReference type="NCBI Taxonomy" id="1172621"/>
    <lineage>
        <taxon>Bacteria</taxon>
        <taxon>Bacillati</taxon>
        <taxon>Actinomycetota</taxon>
        <taxon>Actinomycetes</taxon>
        <taxon>Micrococcales</taxon>
        <taxon>Microbacteriaceae</taxon>
        <taxon>Conyzicola</taxon>
    </lineage>
</organism>
<evidence type="ECO:0000256" key="1">
    <source>
        <dbReference type="SAM" id="MobiDB-lite"/>
    </source>
</evidence>
<name>A0A841AR67_9MICO</name>